<keyword evidence="8" id="KW-1185">Reference proteome</keyword>
<dbReference type="Proteomes" id="UP000242175">
    <property type="component" value="Chromosome small"/>
</dbReference>
<organism evidence="7 8">
    <name type="scientific">Paraphotobacterium marinum</name>
    <dbReference type="NCBI Taxonomy" id="1755811"/>
    <lineage>
        <taxon>Bacteria</taxon>
        <taxon>Pseudomonadati</taxon>
        <taxon>Pseudomonadota</taxon>
        <taxon>Gammaproteobacteria</taxon>
        <taxon>Vibrionales</taxon>
        <taxon>Vibrionaceae</taxon>
        <taxon>Paraphotobacterium</taxon>
    </lineage>
</organism>
<keyword evidence="4 5" id="KW-0732">Signal</keyword>
<dbReference type="KEGG" id="pmai:CF386_10240"/>
<dbReference type="SUPFAM" id="SSF53850">
    <property type="entry name" value="Periplasmic binding protein-like II"/>
    <property type="match status" value="1"/>
</dbReference>
<dbReference type="EMBL" id="CP022356">
    <property type="protein sequence ID" value="ASK79430.1"/>
    <property type="molecule type" value="Genomic_DNA"/>
</dbReference>
<dbReference type="InterPro" id="IPR000914">
    <property type="entry name" value="SBP_5_dom"/>
</dbReference>
<dbReference type="OrthoDB" id="9801912at2"/>
<evidence type="ECO:0000256" key="1">
    <source>
        <dbReference type="ARBA" id="ARBA00004196"/>
    </source>
</evidence>
<dbReference type="Gene3D" id="3.90.76.10">
    <property type="entry name" value="Dipeptide-binding Protein, Domain 1"/>
    <property type="match status" value="1"/>
</dbReference>
<dbReference type="RefSeq" id="WP_089074338.1">
    <property type="nucleotide sequence ID" value="NZ_CBCSAM010000004.1"/>
</dbReference>
<dbReference type="GO" id="GO:1904680">
    <property type="term" value="F:peptide transmembrane transporter activity"/>
    <property type="evidence" value="ECO:0007669"/>
    <property type="project" value="TreeGrafter"/>
</dbReference>
<dbReference type="Pfam" id="PF00496">
    <property type="entry name" value="SBP_bac_5"/>
    <property type="match status" value="1"/>
</dbReference>
<evidence type="ECO:0000259" key="6">
    <source>
        <dbReference type="Pfam" id="PF00496"/>
    </source>
</evidence>
<evidence type="ECO:0000256" key="5">
    <source>
        <dbReference type="SAM" id="SignalP"/>
    </source>
</evidence>
<dbReference type="InterPro" id="IPR039424">
    <property type="entry name" value="SBP_5"/>
</dbReference>
<dbReference type="InterPro" id="IPR023765">
    <property type="entry name" value="SBP_5_CS"/>
</dbReference>
<evidence type="ECO:0000256" key="2">
    <source>
        <dbReference type="ARBA" id="ARBA00005695"/>
    </source>
</evidence>
<dbReference type="Gene3D" id="3.40.190.10">
    <property type="entry name" value="Periplasmic binding protein-like II"/>
    <property type="match status" value="1"/>
</dbReference>
<dbReference type="FunFam" id="3.90.76.10:FF:000001">
    <property type="entry name" value="Oligopeptide ABC transporter substrate-binding protein"/>
    <property type="match status" value="1"/>
</dbReference>
<sequence>MKKSILWTSMVASLAVAGLSSNVSAANVPSNTQLSQQQNFTFNNQMEPGTIDPTLSSDVYGQRIDNDLFEGLMTVDANGNMRPGVAKSFDVSDDHLTYTFHLRKNAKWSDGSPVTAHDFVYAWERLANPNTASPYAYYIGLANVKNANAIIAGKKKPSTLGVKAINDYTFQVSLKKVTPYFVQMLANGSLMPVPQKTIEKWGDKWTNPEHIVSNGAYKLTKHIVNGRFVAKRNPLYWDDKNTVINQVTYLEIKEADSDVNRYQAGGEDMTGWRLPPNPVFTQLQNQYPNQLKITPDLSTEYMAFNVRKKKLSDPKVRRAISYGFDRDIISKDVLGPAFSPLYTFAPTKTANYAPIQTQQEKLSPQERYKLARKWLKEAGFDKNHPLQINLLYASSPMLKKVNTAIASMLSTNIGVNVTISNQDWKSYLNTTQETNNWDVAVSGWSGDYNDPMTFYSILTPNGSENTGHWNNKKYGKLLNKTGVTLDVNKRKKLYNELEKQIDKSAPVSPIYQAQATRLVKPYVQGLPMNDALNFVYTKDLYLTKHS</sequence>
<feature type="chain" id="PRO_5012013394" evidence="5">
    <location>
        <begin position="26"/>
        <end position="546"/>
    </location>
</feature>
<protein>
    <submittedName>
        <fullName evidence="7">Oligopeptide ABC transporter substrate-binding protein OppA</fullName>
    </submittedName>
</protein>
<gene>
    <name evidence="7" type="ORF">CF386_10240</name>
</gene>
<keyword evidence="3" id="KW-0813">Transport</keyword>
<dbReference type="PIRSF" id="PIRSF002741">
    <property type="entry name" value="MppA"/>
    <property type="match status" value="1"/>
</dbReference>
<dbReference type="GO" id="GO:0030288">
    <property type="term" value="C:outer membrane-bounded periplasmic space"/>
    <property type="evidence" value="ECO:0007669"/>
    <property type="project" value="TreeGrafter"/>
</dbReference>
<dbReference type="GO" id="GO:0043190">
    <property type="term" value="C:ATP-binding cassette (ABC) transporter complex"/>
    <property type="evidence" value="ECO:0007669"/>
    <property type="project" value="InterPro"/>
</dbReference>
<accession>A0A220VGP8</accession>
<evidence type="ECO:0000313" key="8">
    <source>
        <dbReference type="Proteomes" id="UP000242175"/>
    </source>
</evidence>
<dbReference type="GO" id="GO:0015833">
    <property type="term" value="P:peptide transport"/>
    <property type="evidence" value="ECO:0007669"/>
    <property type="project" value="TreeGrafter"/>
</dbReference>
<reference evidence="7 8" key="1">
    <citation type="journal article" date="2016" name="Int. J. Syst. Evol. Microbiol.">
        <title>Paraphotobacterium marinum gen. nov., sp. nov., a member of the family Vibrionaceae, isolated from surface seawater.</title>
        <authorList>
            <person name="Huang Z."/>
            <person name="Dong C."/>
            <person name="Shao Z."/>
        </authorList>
    </citation>
    <scope>NUCLEOTIDE SEQUENCE [LARGE SCALE GENOMIC DNA]</scope>
    <source>
        <strain evidence="7 8">NSCS20N07D</strain>
    </source>
</reference>
<feature type="signal peptide" evidence="5">
    <location>
        <begin position="1"/>
        <end position="25"/>
    </location>
</feature>
<comment type="subcellular location">
    <subcellularLocation>
        <location evidence="1">Cell envelope</location>
    </subcellularLocation>
</comment>
<evidence type="ECO:0000256" key="4">
    <source>
        <dbReference type="ARBA" id="ARBA00022729"/>
    </source>
</evidence>
<dbReference type="PANTHER" id="PTHR30290:SF10">
    <property type="entry name" value="PERIPLASMIC OLIGOPEPTIDE-BINDING PROTEIN-RELATED"/>
    <property type="match status" value="1"/>
</dbReference>
<feature type="domain" description="Solute-binding protein family 5" evidence="6">
    <location>
        <begin position="81"/>
        <end position="461"/>
    </location>
</feature>
<comment type="similarity">
    <text evidence="2">Belongs to the bacterial solute-binding protein 5 family.</text>
</comment>
<evidence type="ECO:0000256" key="3">
    <source>
        <dbReference type="ARBA" id="ARBA00022448"/>
    </source>
</evidence>
<proteinExistence type="inferred from homology"/>
<dbReference type="InterPro" id="IPR030678">
    <property type="entry name" value="Peptide/Ni-bd"/>
</dbReference>
<dbReference type="AlphaFoldDB" id="A0A220VGP8"/>
<dbReference type="CDD" id="cd08504">
    <property type="entry name" value="PBP2_OppA"/>
    <property type="match status" value="1"/>
</dbReference>
<dbReference type="PROSITE" id="PS01040">
    <property type="entry name" value="SBP_BACTERIAL_5"/>
    <property type="match status" value="1"/>
</dbReference>
<evidence type="ECO:0000313" key="7">
    <source>
        <dbReference type="EMBL" id="ASK79430.1"/>
    </source>
</evidence>
<name>A0A220VGP8_9GAMM</name>
<dbReference type="PANTHER" id="PTHR30290">
    <property type="entry name" value="PERIPLASMIC BINDING COMPONENT OF ABC TRANSPORTER"/>
    <property type="match status" value="1"/>
</dbReference>
<dbReference type="Gene3D" id="3.10.105.10">
    <property type="entry name" value="Dipeptide-binding Protein, Domain 3"/>
    <property type="match status" value="1"/>
</dbReference>